<keyword evidence="4" id="KW-1185">Reference proteome</keyword>
<organism evidence="5">
    <name type="scientific">Nippostrongylus brasiliensis</name>
    <name type="common">Rat hookworm</name>
    <dbReference type="NCBI Taxonomy" id="27835"/>
    <lineage>
        <taxon>Eukaryota</taxon>
        <taxon>Metazoa</taxon>
        <taxon>Ecdysozoa</taxon>
        <taxon>Nematoda</taxon>
        <taxon>Chromadorea</taxon>
        <taxon>Rhabditida</taxon>
        <taxon>Rhabditina</taxon>
        <taxon>Rhabditomorpha</taxon>
        <taxon>Strongyloidea</taxon>
        <taxon>Heligmosomidae</taxon>
        <taxon>Nippostrongylus</taxon>
    </lineage>
</organism>
<dbReference type="STRING" id="27835.A0A0N4XI34"/>
<keyword evidence="1" id="KW-0175">Coiled coil</keyword>
<name>A0A0N4XI34_NIPBR</name>
<evidence type="ECO:0000313" key="4">
    <source>
        <dbReference type="Proteomes" id="UP000271162"/>
    </source>
</evidence>
<dbReference type="WBParaSite" id="NBR_0000218601-mRNA-1">
    <property type="protein sequence ID" value="NBR_0000218601-mRNA-1"/>
    <property type="gene ID" value="NBR_0000218601"/>
</dbReference>
<dbReference type="EMBL" id="UYSL01002320">
    <property type="protein sequence ID" value="VDL65776.1"/>
    <property type="molecule type" value="Genomic_DNA"/>
</dbReference>
<protein>
    <submittedName>
        <fullName evidence="5">Brd8 (inferred by orthology to a D. melanogaster protein)</fullName>
    </submittedName>
</protein>
<dbReference type="AlphaFoldDB" id="A0A0N4XI34"/>
<reference evidence="5" key="1">
    <citation type="submission" date="2017-02" db="UniProtKB">
        <authorList>
            <consortium name="WormBaseParasite"/>
        </authorList>
    </citation>
    <scope>IDENTIFICATION</scope>
</reference>
<evidence type="ECO:0000313" key="5">
    <source>
        <dbReference type="WBParaSite" id="NBR_0000218601-mRNA-1"/>
    </source>
</evidence>
<feature type="coiled-coil region" evidence="1">
    <location>
        <begin position="133"/>
        <end position="160"/>
    </location>
</feature>
<gene>
    <name evidence="3" type="ORF">NBR_LOCUS2187</name>
</gene>
<evidence type="ECO:0000256" key="1">
    <source>
        <dbReference type="SAM" id="Coils"/>
    </source>
</evidence>
<evidence type="ECO:0000313" key="3">
    <source>
        <dbReference type="EMBL" id="VDL65776.1"/>
    </source>
</evidence>
<feature type="region of interest" description="Disordered" evidence="2">
    <location>
        <begin position="184"/>
        <end position="227"/>
    </location>
</feature>
<accession>A0A0N4XI34</accession>
<dbReference type="Proteomes" id="UP000271162">
    <property type="component" value="Unassembled WGS sequence"/>
</dbReference>
<proteinExistence type="predicted"/>
<sequence length="260" mass="29559">MVKCVALNHPTVGIYECQAFQSPGSSIAHIMELQNKGMFVAPLKWKPRGKIASKGDQGKCKEEFDRIMSEPCPSDVPTGADYSRTAVVDAWIEYLAEEDQKDAELYDELMQIRLNNCEKHLAAVWGNRDAFTNEQLDEMLNDFKKELSEYEYDNEEEAAREELGKIYMKHLSAMFYAEKEKKLKAAQEARSPPQPREIVQPDRSLPSPAEEMEISTSAQPAPESVERVPVPVKKIEQPVSTTVQAMILVSFRTYFDTLFI</sequence>
<evidence type="ECO:0000256" key="2">
    <source>
        <dbReference type="SAM" id="MobiDB-lite"/>
    </source>
</evidence>
<reference evidence="3 4" key="2">
    <citation type="submission" date="2018-11" db="EMBL/GenBank/DDBJ databases">
        <authorList>
            <consortium name="Pathogen Informatics"/>
        </authorList>
    </citation>
    <scope>NUCLEOTIDE SEQUENCE [LARGE SCALE GENOMIC DNA]</scope>
</reference>